<keyword evidence="3" id="KW-0520">NAD</keyword>
<gene>
    <name evidence="7" type="ORF">GTH32_06365</name>
</gene>
<evidence type="ECO:0000256" key="4">
    <source>
        <dbReference type="RuleBase" id="RU003719"/>
    </source>
</evidence>
<accession>A0A7X5LK70</accession>
<dbReference type="InterPro" id="IPR006139">
    <property type="entry name" value="D-isomer_2_OHA_DH_cat_dom"/>
</dbReference>
<keyword evidence="2 4" id="KW-0560">Oxidoreductase</keyword>
<dbReference type="Pfam" id="PF02826">
    <property type="entry name" value="2-Hacid_dh_C"/>
    <property type="match status" value="1"/>
</dbReference>
<evidence type="ECO:0000259" key="5">
    <source>
        <dbReference type="Pfam" id="PF00389"/>
    </source>
</evidence>
<dbReference type="PROSITE" id="PS00671">
    <property type="entry name" value="D_2_HYDROXYACID_DH_3"/>
    <property type="match status" value="1"/>
</dbReference>
<evidence type="ECO:0000259" key="6">
    <source>
        <dbReference type="Pfam" id="PF02826"/>
    </source>
</evidence>
<evidence type="ECO:0000256" key="2">
    <source>
        <dbReference type="ARBA" id="ARBA00023002"/>
    </source>
</evidence>
<evidence type="ECO:0000313" key="8">
    <source>
        <dbReference type="Proteomes" id="UP000470213"/>
    </source>
</evidence>
<dbReference type="GO" id="GO:0051287">
    <property type="term" value="F:NAD binding"/>
    <property type="evidence" value="ECO:0007669"/>
    <property type="project" value="InterPro"/>
</dbReference>
<dbReference type="SUPFAM" id="SSF51735">
    <property type="entry name" value="NAD(P)-binding Rossmann-fold domains"/>
    <property type="match status" value="1"/>
</dbReference>
<feature type="domain" description="D-isomer specific 2-hydroxyacid dehydrogenase NAD-binding" evidence="6">
    <location>
        <begin position="116"/>
        <end position="293"/>
    </location>
</feature>
<dbReference type="PANTHER" id="PTHR43761:SF1">
    <property type="entry name" value="D-ISOMER SPECIFIC 2-HYDROXYACID DEHYDROGENASE CATALYTIC DOMAIN-CONTAINING PROTEIN-RELATED"/>
    <property type="match status" value="1"/>
</dbReference>
<dbReference type="InterPro" id="IPR006140">
    <property type="entry name" value="D-isomer_DH_NAD-bd"/>
</dbReference>
<dbReference type="EMBL" id="JAAAWN010000006">
    <property type="protein sequence ID" value="NDV90823.1"/>
    <property type="molecule type" value="Genomic_DNA"/>
</dbReference>
<dbReference type="GO" id="GO:0016616">
    <property type="term" value="F:oxidoreductase activity, acting on the CH-OH group of donors, NAD or NADP as acceptor"/>
    <property type="evidence" value="ECO:0007669"/>
    <property type="project" value="InterPro"/>
</dbReference>
<dbReference type="PANTHER" id="PTHR43761">
    <property type="entry name" value="D-ISOMER SPECIFIC 2-HYDROXYACID DEHYDROGENASE FAMILY PROTEIN (AFU_ORTHOLOGUE AFUA_1G13630)"/>
    <property type="match status" value="1"/>
</dbReference>
<comment type="similarity">
    <text evidence="1 4">Belongs to the D-isomer specific 2-hydroxyacid dehydrogenase family.</text>
</comment>
<dbReference type="AlphaFoldDB" id="A0A7X5LK70"/>
<dbReference type="SUPFAM" id="SSF52283">
    <property type="entry name" value="Formate/glycerate dehydrogenase catalytic domain-like"/>
    <property type="match status" value="1"/>
</dbReference>
<dbReference type="InterPro" id="IPR029753">
    <property type="entry name" value="D-isomer_DH_CS"/>
</dbReference>
<evidence type="ECO:0000313" key="7">
    <source>
        <dbReference type="EMBL" id="NDV90823.1"/>
    </source>
</evidence>
<protein>
    <submittedName>
        <fullName evidence="7">Glycerate dehydrogenase</fullName>
    </submittedName>
</protein>
<dbReference type="Pfam" id="PF00389">
    <property type="entry name" value="2-Hacid_dh"/>
    <property type="match status" value="1"/>
</dbReference>
<dbReference type="InterPro" id="IPR036291">
    <property type="entry name" value="NAD(P)-bd_dom_sf"/>
</dbReference>
<keyword evidence="8" id="KW-1185">Reference proteome</keyword>
<dbReference type="CDD" id="cd12162">
    <property type="entry name" value="2-Hacid_dh_4"/>
    <property type="match status" value="1"/>
</dbReference>
<proteinExistence type="inferred from homology"/>
<evidence type="ECO:0000256" key="1">
    <source>
        <dbReference type="ARBA" id="ARBA00005854"/>
    </source>
</evidence>
<reference evidence="7 8" key="1">
    <citation type="submission" date="2020-01" db="EMBL/GenBank/DDBJ databases">
        <authorList>
            <person name="Chen J."/>
            <person name="Zhu S."/>
            <person name="Yang J."/>
        </authorList>
    </citation>
    <scope>NUCLEOTIDE SEQUENCE [LARGE SCALE GENOMIC DNA]</scope>
    <source>
        <strain evidence="7 8">345S023</strain>
    </source>
</reference>
<dbReference type="Proteomes" id="UP000470213">
    <property type="component" value="Unassembled WGS sequence"/>
</dbReference>
<dbReference type="PROSITE" id="PS00670">
    <property type="entry name" value="D_2_HYDROXYACID_DH_2"/>
    <property type="match status" value="1"/>
</dbReference>
<feature type="domain" description="D-isomer specific 2-hydroxyacid dehydrogenase catalytic" evidence="5">
    <location>
        <begin position="35"/>
        <end position="315"/>
    </location>
</feature>
<organism evidence="7 8">
    <name type="scientific">Alteromonas profundi</name>
    <dbReference type="NCBI Taxonomy" id="2696062"/>
    <lineage>
        <taxon>Bacteria</taxon>
        <taxon>Pseudomonadati</taxon>
        <taxon>Pseudomonadota</taxon>
        <taxon>Gammaproteobacteria</taxon>
        <taxon>Alteromonadales</taxon>
        <taxon>Alteromonadaceae</taxon>
        <taxon>Alteromonas/Salinimonas group</taxon>
        <taxon>Alteromonas</taxon>
    </lineage>
</organism>
<dbReference type="InterPro" id="IPR050418">
    <property type="entry name" value="D-iso_2-hydroxyacid_DH_PdxB"/>
</dbReference>
<name>A0A7X5LK70_9ALTE</name>
<sequence length="317" mass="34305">MRVLKMSKPQGVFLDAETLQLDSLNCTALNQLAVSLTCYPTTGPEEVKSRIEHADFVLVNKVVLDEAALKTAVNLKYIGVTATGMNNIDLDFCNANNIKVQNVEGYGTDSVAQHTLMLILNLATQFPRYQQQVTQGAWSTSSHFCLLDFPITQLADKHAVILGHGELGKRVEHLLTGLGMQVSIAARPGKKDDPRPSLASLLPSADVVTLHCPLTDDNKHIINSQTLGLMKPSSILVNTARGGLIDENALLTALKQGQIGGAGLDVLSVEPPPKDHPLMQARLPNLLISPHNAWGALASRQRLLDIVVKHLNNFITA</sequence>
<comment type="caution">
    <text evidence="7">The sequence shown here is derived from an EMBL/GenBank/DDBJ whole genome shotgun (WGS) entry which is preliminary data.</text>
</comment>
<dbReference type="Gene3D" id="3.40.50.720">
    <property type="entry name" value="NAD(P)-binding Rossmann-like Domain"/>
    <property type="match status" value="2"/>
</dbReference>
<evidence type="ECO:0000256" key="3">
    <source>
        <dbReference type="ARBA" id="ARBA00023027"/>
    </source>
</evidence>